<dbReference type="RefSeq" id="WP_116649237.1">
    <property type="nucleotide sequence ID" value="NZ_QUZK01000004.1"/>
</dbReference>
<dbReference type="AlphaFoldDB" id="A0A3E1KCL1"/>
<gene>
    <name evidence="3" type="ORF">DZC52_00880</name>
</gene>
<evidence type="ECO:0000313" key="4">
    <source>
        <dbReference type="Proteomes" id="UP000260351"/>
    </source>
</evidence>
<reference evidence="3 4" key="1">
    <citation type="submission" date="2018-08" db="EMBL/GenBank/DDBJ databases">
        <title>Wenzhouxiangella salilacus sp. nov., a novel bacterium isolated from a saline lake in Xinjiang Province, China.</title>
        <authorList>
            <person name="Han S."/>
        </authorList>
    </citation>
    <scope>NUCLEOTIDE SEQUENCE [LARGE SCALE GENOMIC DNA]</scope>
    <source>
        <strain evidence="3 4">XDB06</strain>
    </source>
</reference>
<proteinExistence type="predicted"/>
<dbReference type="Pfam" id="PF13385">
    <property type="entry name" value="Laminin_G_3"/>
    <property type="match status" value="2"/>
</dbReference>
<dbReference type="InterPro" id="IPR013320">
    <property type="entry name" value="ConA-like_dom_sf"/>
</dbReference>
<evidence type="ECO:0000256" key="1">
    <source>
        <dbReference type="SAM" id="MobiDB-lite"/>
    </source>
</evidence>
<dbReference type="Proteomes" id="UP000260351">
    <property type="component" value="Unassembled WGS sequence"/>
</dbReference>
<dbReference type="InterPro" id="IPR046524">
    <property type="entry name" value="DUF6701"/>
</dbReference>
<comment type="caution">
    <text evidence="3">The sequence shown here is derived from an EMBL/GenBank/DDBJ whole genome shotgun (WGS) entry which is preliminary data.</text>
</comment>
<organism evidence="3 4">
    <name type="scientific">Wenzhouxiangella sediminis</name>
    <dbReference type="NCBI Taxonomy" id="1792836"/>
    <lineage>
        <taxon>Bacteria</taxon>
        <taxon>Pseudomonadati</taxon>
        <taxon>Pseudomonadota</taxon>
        <taxon>Gammaproteobacteria</taxon>
        <taxon>Chromatiales</taxon>
        <taxon>Wenzhouxiangellaceae</taxon>
        <taxon>Wenzhouxiangella</taxon>
    </lineage>
</organism>
<feature type="domain" description="DUF6701" evidence="2">
    <location>
        <begin position="607"/>
        <end position="1163"/>
    </location>
</feature>
<feature type="region of interest" description="Disordered" evidence="1">
    <location>
        <begin position="45"/>
        <end position="65"/>
    </location>
</feature>
<dbReference type="SUPFAM" id="SSF49899">
    <property type="entry name" value="Concanavalin A-like lectins/glucanases"/>
    <property type="match status" value="2"/>
</dbReference>
<protein>
    <recommendedName>
        <fullName evidence="2">DUF6701 domain-containing protein</fullName>
    </recommendedName>
</protein>
<keyword evidence="4" id="KW-1185">Reference proteome</keyword>
<name>A0A3E1KCL1_9GAMM</name>
<sequence>MRISAIPLFLLALGWSTLGQAQLISEWRMDESSWSGSYGEVVDSAGGNNGTARTAANDNSLPDTEPAQVCRGGRFRGQGFNLDEWPWYVNAEHYVRVPDDGSLSPLNSVESMSVGGWFRMSSSGGTLIHKGDGNASQEYRVHVSGNRLRMELWNRWGGDTSVTLSNQSLQIDTWYFFTATLERLGNSDNVRVQGYLFDESGQIGGVSQDVVSLDYTNKNTSGDLYFGAVSYGSSPVGFFDGTLDEFRLYADVRSSSDVAAHWGATRTCNGGGSGAIFSYFMEESQWTGASGEVTDSSGNALDATSVGGADTDDNEPAIAGSPGTCGYADMSNSGQRVVAPSSSLVNNADTFSLAGWVRMPDQWQTNSTPSIMAYGNTVGGQWPERYEVYMDRNYTWSWPYGFIDAWVFIIRKSNGNLQSLRVPVAPDASNNPLSGEWVHFVATYDSGTDDAQLYINGSFADDTGFSGPNALEDASGGLSLMAHPGGQYNAEGFIDEVYMFGNVLDAGEVSDLYQNTRPCDTGYDHIRLIHPATGLTCSESTITVQACADVDCTSLYPDPVEIDLTSPAANWIPDPVTFTGSTQVSLQYTPGGVVTLGAAAVDPAAANPTRCFTAGGVETNCEMEFFDSGFVIDIADHVADSLVNGTIAAVRSDPNNPEQCVPGFDNETKDLDFWSQYFNPGSGSLQVEIDGSLIATASPGTTIPIAFDGNGVGQFQLRYPDVGNVAMNAEYVGSGDEAGLVMTGQGQFVARPARFTLDIPDNPAATDETGDVFIAAGRDFEITVAARNASGGITPNFGQESTPEGVDLELDLFAPSGGVEPGLVGGFGNFATDCNGNSATAGTACGEFSWPEVGIVSLNPRLASGAYLGTADVVGTQVDHVGRFIPDHFELGSGDIIDRAGLSGCSSDFTYIGERFDTTFTLYARNAGGNTTGNYEGAFAFLGGGDLNLSATPTPDINGETVGWVMGVGDASAQLSLPRSSPEGPYPDYEVTTAPVDSDGVSLAGSGLIDSTELRFGRVVIDNAIGSELGPLELPWRTEYWDGSTWLVNGDDNCTALDLTADVSLASSGGDVGDGTTSVSLGGGTTSIDVAESDLTLASGIGSIHFTTPGSPGWVDVFLGLDPDWSFLRDDLDDDGDYGDDPQARASFGLFDGNSQRIYIREIAPQ</sequence>
<accession>A0A3E1KCL1</accession>
<dbReference type="OrthoDB" id="9790247at2"/>
<evidence type="ECO:0000313" key="3">
    <source>
        <dbReference type="EMBL" id="RFF32708.1"/>
    </source>
</evidence>
<dbReference type="Gene3D" id="2.60.120.200">
    <property type="match status" value="2"/>
</dbReference>
<feature type="compositionally biased region" description="Low complexity" evidence="1">
    <location>
        <begin position="50"/>
        <end position="59"/>
    </location>
</feature>
<evidence type="ECO:0000259" key="2">
    <source>
        <dbReference type="Pfam" id="PF20419"/>
    </source>
</evidence>
<dbReference type="EMBL" id="QUZK01000004">
    <property type="protein sequence ID" value="RFF32708.1"/>
    <property type="molecule type" value="Genomic_DNA"/>
</dbReference>
<dbReference type="Pfam" id="PF20419">
    <property type="entry name" value="DUF6701"/>
    <property type="match status" value="1"/>
</dbReference>